<dbReference type="GO" id="GO:0004222">
    <property type="term" value="F:metalloendopeptidase activity"/>
    <property type="evidence" value="ECO:0007669"/>
    <property type="project" value="InterPro"/>
</dbReference>
<dbReference type="Proteomes" id="UP000747399">
    <property type="component" value="Unassembled WGS sequence"/>
</dbReference>
<dbReference type="PANTHER" id="PTHR23076">
    <property type="entry name" value="METALLOPROTEASE M41 FTSH"/>
    <property type="match status" value="1"/>
</dbReference>
<feature type="domain" description="Peptidase M41" evidence="2">
    <location>
        <begin position="1"/>
        <end position="123"/>
    </location>
</feature>
<proteinExistence type="predicted"/>
<dbReference type="Gene3D" id="1.20.58.760">
    <property type="entry name" value="Peptidase M41"/>
    <property type="match status" value="1"/>
</dbReference>
<dbReference type="AlphaFoldDB" id="A0A8J4BEJ4"/>
<dbReference type="GO" id="GO:0004176">
    <property type="term" value="F:ATP-dependent peptidase activity"/>
    <property type="evidence" value="ECO:0007669"/>
    <property type="project" value="InterPro"/>
</dbReference>
<feature type="compositionally biased region" description="Low complexity" evidence="1">
    <location>
        <begin position="157"/>
        <end position="176"/>
    </location>
</feature>
<sequence>MLARIRVCMGGTVAEELVFGSDQVSSGATDDLRQATSMARHMVTECGMSTAIGPVYVAANDERQGGSGISEATRQRVDAEVAAMLGDAKESVRALLADRMQDLTVLAEALLDRETLTRDEINTLLQQGDQQTPPSGGGGAGRRDHDGDQPPQLEGDPAPAAAQVASRQAAASVSQSRGRDNSSTSGFQQLQCNSVTVGRGTNPHDAPMTTADDALGRGEVAMASGGPASGGGTVTTGTSGRSGAGGEKAGEEGGRLRSRRDVLALSEQEDHDWHLDAEGGGPGDRQHMLLLAATGQGVRGRPGSVAWGAEEGLQSE</sequence>
<protein>
    <recommendedName>
        <fullName evidence="2">Peptidase M41 domain-containing protein</fullName>
    </recommendedName>
</protein>
<evidence type="ECO:0000313" key="3">
    <source>
        <dbReference type="EMBL" id="GIL57195.1"/>
    </source>
</evidence>
<gene>
    <name evidence="3" type="ORF">Vafri_12491</name>
</gene>
<dbReference type="GO" id="GO:0006508">
    <property type="term" value="P:proteolysis"/>
    <property type="evidence" value="ECO:0007669"/>
    <property type="project" value="InterPro"/>
</dbReference>
<accession>A0A8J4BEJ4</accession>
<evidence type="ECO:0000313" key="4">
    <source>
        <dbReference type="Proteomes" id="UP000747399"/>
    </source>
</evidence>
<feature type="compositionally biased region" description="Polar residues" evidence="1">
    <location>
        <begin position="124"/>
        <end position="134"/>
    </location>
</feature>
<feature type="region of interest" description="Disordered" evidence="1">
    <location>
        <begin position="220"/>
        <end position="259"/>
    </location>
</feature>
<dbReference type="Pfam" id="PF01434">
    <property type="entry name" value="Peptidase_M41"/>
    <property type="match status" value="1"/>
</dbReference>
<name>A0A8J4BEJ4_9CHLO</name>
<dbReference type="PANTHER" id="PTHR23076:SF97">
    <property type="entry name" value="ATP-DEPENDENT ZINC METALLOPROTEASE YME1L1"/>
    <property type="match status" value="1"/>
</dbReference>
<evidence type="ECO:0000256" key="1">
    <source>
        <dbReference type="SAM" id="MobiDB-lite"/>
    </source>
</evidence>
<feature type="compositionally biased region" description="Gly residues" evidence="1">
    <location>
        <begin position="227"/>
        <end position="247"/>
    </location>
</feature>
<keyword evidence="4" id="KW-1185">Reference proteome</keyword>
<dbReference type="InterPro" id="IPR000642">
    <property type="entry name" value="Peptidase_M41"/>
</dbReference>
<organism evidence="3 4">
    <name type="scientific">Volvox africanus</name>
    <dbReference type="NCBI Taxonomy" id="51714"/>
    <lineage>
        <taxon>Eukaryota</taxon>
        <taxon>Viridiplantae</taxon>
        <taxon>Chlorophyta</taxon>
        <taxon>core chlorophytes</taxon>
        <taxon>Chlorophyceae</taxon>
        <taxon>CS clade</taxon>
        <taxon>Chlamydomonadales</taxon>
        <taxon>Volvocaceae</taxon>
        <taxon>Volvox</taxon>
    </lineage>
</organism>
<reference evidence="3" key="1">
    <citation type="journal article" date="2021" name="Proc. Natl. Acad. Sci. U.S.A.">
        <title>Three genomes in the algal genus Volvox reveal the fate of a haploid sex-determining region after a transition to homothallism.</title>
        <authorList>
            <person name="Yamamoto K."/>
            <person name="Hamaji T."/>
            <person name="Kawai-Toyooka H."/>
            <person name="Matsuzaki R."/>
            <person name="Takahashi F."/>
            <person name="Nishimura Y."/>
            <person name="Kawachi M."/>
            <person name="Noguchi H."/>
            <person name="Minakuchi Y."/>
            <person name="Umen J.G."/>
            <person name="Toyoda A."/>
            <person name="Nozaki H."/>
        </authorList>
    </citation>
    <scope>NUCLEOTIDE SEQUENCE</scope>
    <source>
        <strain evidence="3">NIES-3780</strain>
    </source>
</reference>
<feature type="region of interest" description="Disordered" evidence="1">
    <location>
        <begin position="124"/>
        <end position="188"/>
    </location>
</feature>
<comment type="caution">
    <text evidence="3">The sequence shown here is derived from an EMBL/GenBank/DDBJ whole genome shotgun (WGS) entry which is preliminary data.</text>
</comment>
<dbReference type="GO" id="GO:0005524">
    <property type="term" value="F:ATP binding"/>
    <property type="evidence" value="ECO:0007669"/>
    <property type="project" value="InterPro"/>
</dbReference>
<feature type="compositionally biased region" description="Basic and acidic residues" evidence="1">
    <location>
        <begin position="248"/>
        <end position="259"/>
    </location>
</feature>
<dbReference type="GO" id="GO:0009507">
    <property type="term" value="C:chloroplast"/>
    <property type="evidence" value="ECO:0007669"/>
    <property type="project" value="TreeGrafter"/>
</dbReference>
<evidence type="ECO:0000259" key="2">
    <source>
        <dbReference type="Pfam" id="PF01434"/>
    </source>
</evidence>
<dbReference type="SUPFAM" id="SSF140990">
    <property type="entry name" value="FtsH protease domain-like"/>
    <property type="match status" value="1"/>
</dbReference>
<feature type="region of interest" description="Disordered" evidence="1">
    <location>
        <begin position="295"/>
        <end position="316"/>
    </location>
</feature>
<dbReference type="GO" id="GO:0045037">
    <property type="term" value="P:protein import into chloroplast stroma"/>
    <property type="evidence" value="ECO:0007669"/>
    <property type="project" value="TreeGrafter"/>
</dbReference>
<dbReference type="InterPro" id="IPR037219">
    <property type="entry name" value="Peptidase_M41-like"/>
</dbReference>
<dbReference type="EMBL" id="BNCO01000027">
    <property type="protein sequence ID" value="GIL57195.1"/>
    <property type="molecule type" value="Genomic_DNA"/>
</dbReference>